<evidence type="ECO:0000256" key="1">
    <source>
        <dbReference type="SAM" id="Coils"/>
    </source>
</evidence>
<feature type="region of interest" description="Disordered" evidence="2">
    <location>
        <begin position="1231"/>
        <end position="1268"/>
    </location>
</feature>
<geneLocation type="mitochondrion" evidence="3"/>
<evidence type="ECO:0000256" key="2">
    <source>
        <dbReference type="SAM" id="MobiDB-lite"/>
    </source>
</evidence>
<protein>
    <submittedName>
        <fullName evidence="3">Uncharacterized protein</fullName>
    </submittedName>
</protein>
<feature type="coiled-coil region" evidence="1">
    <location>
        <begin position="473"/>
        <end position="544"/>
    </location>
</feature>
<feature type="coiled-coil region" evidence="1">
    <location>
        <begin position="928"/>
        <end position="1018"/>
    </location>
</feature>
<feature type="region of interest" description="Disordered" evidence="2">
    <location>
        <begin position="1293"/>
        <end position="1312"/>
    </location>
</feature>
<dbReference type="GO" id="GO:0006406">
    <property type="term" value="P:mRNA export from nucleus"/>
    <property type="evidence" value="ECO:0007669"/>
    <property type="project" value="TreeGrafter"/>
</dbReference>
<feature type="coiled-coil region" evidence="1">
    <location>
        <begin position="636"/>
        <end position="663"/>
    </location>
</feature>
<dbReference type="GO" id="GO:0005643">
    <property type="term" value="C:nuclear pore"/>
    <property type="evidence" value="ECO:0007669"/>
    <property type="project" value="TreeGrafter"/>
</dbReference>
<feature type="region of interest" description="Disordered" evidence="2">
    <location>
        <begin position="1150"/>
        <end position="1181"/>
    </location>
</feature>
<gene>
    <name evidence="3" type="ORF">PLBR_LOCUS8742</name>
</gene>
<evidence type="ECO:0000313" key="4">
    <source>
        <dbReference type="Proteomes" id="UP000290189"/>
    </source>
</evidence>
<dbReference type="PANTHER" id="PTHR18898:SF2">
    <property type="entry name" value="NUCLEOPROTEIN TPR"/>
    <property type="match status" value="1"/>
</dbReference>
<reference evidence="3 4" key="1">
    <citation type="submission" date="2018-03" db="EMBL/GenBank/DDBJ databases">
        <authorList>
            <person name="Fogelqvist J."/>
        </authorList>
    </citation>
    <scope>NUCLEOTIDE SEQUENCE [LARGE SCALE GENOMIC DNA]</scope>
</reference>
<sequence length="1429" mass="157187">MADVRAVDAADWAGVVQDALAQVAADDILRALTSDPLTAPFAVDRIVECVQSAITDEQGRRLSDAVQAKERAEAALLEYQDEVRARLDDADRQRSASGDAEQQIRSLRADLQEQTRLADDAAANARHQADAVQCAERAANALRLQCDAHKAAERVAHERAGQIESRLDELVAVNDELESRLRAAEKDAAALRDQLADHRTVVAELASEKAARQEAVSKGNAVRAKAEKIALALRKSEQQRMKLAHKYSLVGSKVESLVRAEEDLNADNIAKLTAQLNAATTQLQDRKRLFSREKDALKERIQELEKQLSETTSALRASNERAASAESALESASADKKVMTARVADLTARVEEGKQLLDKAERSAAEAKRVREGEWEQRLTVVNMQLVEKTAEYERTLELEVRSRTEEEARRIHRHYQTVLRQKLQQQVAKVTAEAQAAARDKVKAELAEAATKLAPPPPPPPPPGRPEETALLAELVRENESFRSALRKEAEQRIERERDRLEADWTARLSSLDADRERAVADAQSARAEVASARLAVVNAERSATEAGFQVQQLTQQLESEARRRHTLTQHLDEASTNIAKLTALLDEETKGRQSLEGGSMASSARIAELEDWCRSADAAYHRLQEQFETTQAQLVKRTADLEEARRALDTAERRATVAISDAASTADRFESTHRDSLSAARHEHLAETLKLTSQISVLEERVRLLERDLASARDELRAAQSQHEQQLASAEQHKNRLRESISEMQVQVDDRVRALQEVIKDKSNELSEAQSELGRASSVNADLQDRVTTLQGDLEALRRDHERQRVSYERHVDALRAGHSQLVVRGKASIAVACSGIRSTLVDISNTIRSEIDSTRIIAERGLTAVLWRARQSEASAADGQWKLRGELQAEFTQERHREVQRALDAQAAEFAKTAEAARQASSSTLDALQARFDDARAEIGRLREAGALIEAKHQEAVDALRKAQAACEEAGRERDQVAALLQTREALLASTERARDDLSERERALVAQVQELVAQIRHYEAAAAVVGKFVGVDRESLETLFVGGDSPAESFQRLERLRLLLEHFRDDVAASATSAPLDRIRSLEGDLQHVEETRQRLEADLVGARADIDRLQIRLTGSDEINESSALRIAKLEQELDAVSKKAQSAAEENASLKGNLQNQAASKAHASHRRSNSRAEQQMAKLLAGDIDELALAPRKMSLSRESVSFVRLPDASPFLDDMNLFGNDLDDADTSRRQHPRRRPSLQLVRSPSTTVEHTNGAATSADEEASIVETVDDDDDYADDVESVIVQAPPSAPVRSRADERPSVEKRAAPGAVVAAAVDVVAAAPVPDDDVRHAEPSQPAAAVEPVDDVSAAGSGGPYRVSAEKQEASKLQEALDKDDDDVELAGEIAAELARAHDLDDKTNAVLARSLANRQGALQDFGDIR</sequence>
<dbReference type="PANTHER" id="PTHR18898">
    <property type="entry name" value="NUCLEOPROTEIN TPR-RELATED"/>
    <property type="match status" value="1"/>
</dbReference>
<dbReference type="EMBL" id="OVEO01000018">
    <property type="protein sequence ID" value="SPR01527.1"/>
    <property type="molecule type" value="Genomic_DNA"/>
</dbReference>
<feature type="compositionally biased region" description="Basic and acidic residues" evidence="2">
    <location>
        <begin position="1367"/>
        <end position="1380"/>
    </location>
</feature>
<dbReference type="Proteomes" id="UP000290189">
    <property type="component" value="Unassembled WGS sequence"/>
</dbReference>
<keyword evidence="1" id="KW-0175">Coiled coil</keyword>
<feature type="compositionally biased region" description="Polar residues" evidence="2">
    <location>
        <begin position="1249"/>
        <end position="1264"/>
    </location>
</feature>
<evidence type="ECO:0000313" key="3">
    <source>
        <dbReference type="EMBL" id="SPR01527.1"/>
    </source>
</evidence>
<feature type="region of interest" description="Disordered" evidence="2">
    <location>
        <begin position="310"/>
        <end position="331"/>
    </location>
</feature>
<organism evidence="3 4">
    <name type="scientific">Plasmodiophora brassicae</name>
    <name type="common">Clubroot disease agent</name>
    <dbReference type="NCBI Taxonomy" id="37360"/>
    <lineage>
        <taxon>Eukaryota</taxon>
        <taxon>Sar</taxon>
        <taxon>Rhizaria</taxon>
        <taxon>Endomyxa</taxon>
        <taxon>Phytomyxea</taxon>
        <taxon>Plasmodiophorida</taxon>
        <taxon>Plasmodiophoridae</taxon>
        <taxon>Plasmodiophora</taxon>
    </lineage>
</organism>
<feature type="region of interest" description="Disordered" evidence="2">
    <location>
        <begin position="1333"/>
        <end position="1385"/>
    </location>
</feature>
<accession>A0A3P3YMU6</accession>
<feature type="coiled-coil region" evidence="1">
    <location>
        <begin position="62"/>
        <end position="124"/>
    </location>
</feature>
<feature type="coiled-coil region" evidence="1">
    <location>
        <begin position="160"/>
        <end position="208"/>
    </location>
</feature>
<dbReference type="GO" id="GO:0017056">
    <property type="term" value="F:structural constituent of nuclear pore"/>
    <property type="evidence" value="ECO:0007669"/>
    <property type="project" value="TreeGrafter"/>
</dbReference>
<proteinExistence type="predicted"/>
<feature type="coiled-coil region" evidence="1">
    <location>
        <begin position="697"/>
        <end position="802"/>
    </location>
</feature>
<feature type="compositionally biased region" description="Low complexity" evidence="2">
    <location>
        <begin position="313"/>
        <end position="331"/>
    </location>
</feature>
<name>A0A3P3YMU6_PLABS</name>
<keyword evidence="3" id="KW-0496">Mitochondrion</keyword>
<feature type="compositionally biased region" description="Basic and acidic residues" evidence="2">
    <location>
        <begin position="1302"/>
        <end position="1312"/>
    </location>
</feature>